<keyword evidence="3 6" id="KW-0812">Transmembrane</keyword>
<dbReference type="OrthoDB" id="9812980at2"/>
<keyword evidence="2 6" id="KW-1003">Cell membrane</keyword>
<evidence type="ECO:0000259" key="7">
    <source>
        <dbReference type="Pfam" id="PF09335"/>
    </source>
</evidence>
<feature type="transmembrane region" description="Helical" evidence="6">
    <location>
        <begin position="213"/>
        <end position="233"/>
    </location>
</feature>
<evidence type="ECO:0000256" key="2">
    <source>
        <dbReference type="ARBA" id="ARBA00022475"/>
    </source>
</evidence>
<dbReference type="AlphaFoldDB" id="A0A5B8SS76"/>
<dbReference type="PANTHER" id="PTHR12677">
    <property type="entry name" value="GOLGI APPARATUS MEMBRANE PROTEIN TVP38-RELATED"/>
    <property type="match status" value="1"/>
</dbReference>
<protein>
    <recommendedName>
        <fullName evidence="6">TVP38/TMEM64 family membrane protein</fullName>
    </recommendedName>
</protein>
<accession>A0A5B8SS76</accession>
<dbReference type="EMBL" id="CP042382">
    <property type="protein sequence ID" value="QEA37650.1"/>
    <property type="molecule type" value="Genomic_DNA"/>
</dbReference>
<name>A0A5B8SS76_9GAMM</name>
<dbReference type="InterPro" id="IPR032816">
    <property type="entry name" value="VTT_dom"/>
</dbReference>
<feature type="transmembrane region" description="Helical" evidence="6">
    <location>
        <begin position="20"/>
        <end position="41"/>
    </location>
</feature>
<feature type="transmembrane region" description="Helical" evidence="6">
    <location>
        <begin position="180"/>
        <end position="201"/>
    </location>
</feature>
<evidence type="ECO:0000256" key="5">
    <source>
        <dbReference type="ARBA" id="ARBA00023136"/>
    </source>
</evidence>
<keyword evidence="9" id="KW-1185">Reference proteome</keyword>
<organism evidence="8 9">
    <name type="scientific">Pistricoccus aurantiacus</name>
    <dbReference type="NCBI Taxonomy" id="1883414"/>
    <lineage>
        <taxon>Bacteria</taxon>
        <taxon>Pseudomonadati</taxon>
        <taxon>Pseudomonadota</taxon>
        <taxon>Gammaproteobacteria</taxon>
        <taxon>Oceanospirillales</taxon>
        <taxon>Halomonadaceae</taxon>
        <taxon>Pistricoccus</taxon>
    </lineage>
</organism>
<sequence length="248" mass="26911">MTRQLEEEDRRALPSSRFRWQRIVLGATLLAVFLATTLVLWRTGVLDVLLDGETLEQAVGRLGPFGPTLVMGLMALAIVMSPIPSAPIALAAGAAYGHVWGTLYVAIGAEAGALIAFAIARLIGYDALKAWLGKRPSPGWLDRFITSQNALMTIVFVSRLMPFLSFDLISYAAGLTPLKLWRFALATLMGILPASFLLAHFGDEFASGDLQRVGLTVLALGGITLLPVAWKVAPSRYRRALKQWLHLG</sequence>
<feature type="transmembrane region" description="Helical" evidence="6">
    <location>
        <begin position="69"/>
        <end position="96"/>
    </location>
</feature>
<feature type="domain" description="VTT" evidence="7">
    <location>
        <begin position="83"/>
        <end position="203"/>
    </location>
</feature>
<dbReference type="KEGG" id="paur:FGL86_00230"/>
<dbReference type="PANTHER" id="PTHR12677:SF59">
    <property type="entry name" value="GOLGI APPARATUS MEMBRANE PROTEIN TVP38-RELATED"/>
    <property type="match status" value="1"/>
</dbReference>
<feature type="transmembrane region" description="Helical" evidence="6">
    <location>
        <begin position="144"/>
        <end position="168"/>
    </location>
</feature>
<dbReference type="Pfam" id="PF09335">
    <property type="entry name" value="VTT_dom"/>
    <property type="match status" value="1"/>
</dbReference>
<gene>
    <name evidence="8" type="ORF">FGL86_00230</name>
</gene>
<dbReference type="GO" id="GO:0005886">
    <property type="term" value="C:plasma membrane"/>
    <property type="evidence" value="ECO:0007669"/>
    <property type="project" value="UniProtKB-SubCell"/>
</dbReference>
<dbReference type="Proteomes" id="UP000321272">
    <property type="component" value="Chromosome"/>
</dbReference>
<keyword evidence="5 6" id="KW-0472">Membrane</keyword>
<evidence type="ECO:0000313" key="9">
    <source>
        <dbReference type="Proteomes" id="UP000321272"/>
    </source>
</evidence>
<evidence type="ECO:0000256" key="3">
    <source>
        <dbReference type="ARBA" id="ARBA00022692"/>
    </source>
</evidence>
<evidence type="ECO:0000256" key="6">
    <source>
        <dbReference type="RuleBase" id="RU366058"/>
    </source>
</evidence>
<evidence type="ECO:0000256" key="1">
    <source>
        <dbReference type="ARBA" id="ARBA00004651"/>
    </source>
</evidence>
<keyword evidence="4 6" id="KW-1133">Transmembrane helix</keyword>
<comment type="similarity">
    <text evidence="6">Belongs to the TVP38/TMEM64 family.</text>
</comment>
<comment type="subcellular location">
    <subcellularLocation>
        <location evidence="1 6">Cell membrane</location>
        <topology evidence="1 6">Multi-pass membrane protein</topology>
    </subcellularLocation>
</comment>
<evidence type="ECO:0000256" key="4">
    <source>
        <dbReference type="ARBA" id="ARBA00022989"/>
    </source>
</evidence>
<reference evidence="8 9" key="1">
    <citation type="submission" date="2019-06" db="EMBL/GenBank/DDBJ databases">
        <title>Genome analyses of bacteria isolated from kimchi.</title>
        <authorList>
            <person name="Lee S."/>
            <person name="Ahn S."/>
            <person name="Roh S."/>
        </authorList>
    </citation>
    <scope>NUCLEOTIDE SEQUENCE [LARGE SCALE GENOMIC DNA]</scope>
    <source>
        <strain evidence="8 9">CBA4606</strain>
    </source>
</reference>
<feature type="transmembrane region" description="Helical" evidence="6">
    <location>
        <begin position="103"/>
        <end position="124"/>
    </location>
</feature>
<dbReference type="RefSeq" id="WP_147182718.1">
    <property type="nucleotide sequence ID" value="NZ_CP042382.1"/>
</dbReference>
<dbReference type="InterPro" id="IPR015414">
    <property type="entry name" value="TMEM64"/>
</dbReference>
<proteinExistence type="inferred from homology"/>
<evidence type="ECO:0000313" key="8">
    <source>
        <dbReference type="EMBL" id="QEA37650.1"/>
    </source>
</evidence>